<feature type="binding site" evidence="7">
    <location>
        <position position="135"/>
    </location>
    <ligand>
        <name>a 1,2-diacyl-sn-glycero-3-phospho-(1'-sn-glycerol)</name>
        <dbReference type="ChEBI" id="CHEBI:64716"/>
    </ligand>
</feature>
<name>A0A8I1SR03_9BACI</name>
<evidence type="ECO:0000313" key="9">
    <source>
        <dbReference type="Proteomes" id="UP000664578"/>
    </source>
</evidence>
<keyword evidence="8" id="KW-0449">Lipoprotein</keyword>
<evidence type="ECO:0000256" key="1">
    <source>
        <dbReference type="ARBA" id="ARBA00007150"/>
    </source>
</evidence>
<dbReference type="GO" id="GO:0042158">
    <property type="term" value="P:lipoprotein biosynthetic process"/>
    <property type="evidence" value="ECO:0007669"/>
    <property type="project" value="UniProtKB-UniRule"/>
</dbReference>
<dbReference type="Proteomes" id="UP000664578">
    <property type="component" value="Unassembled WGS sequence"/>
</dbReference>
<dbReference type="HAMAP" id="MF_01147">
    <property type="entry name" value="Lgt"/>
    <property type="match status" value="1"/>
</dbReference>
<organism evidence="8 9">
    <name type="scientific">Priestia flexa</name>
    <dbReference type="NCBI Taxonomy" id="86664"/>
    <lineage>
        <taxon>Bacteria</taxon>
        <taxon>Bacillati</taxon>
        <taxon>Bacillota</taxon>
        <taxon>Bacilli</taxon>
        <taxon>Bacillales</taxon>
        <taxon>Bacillaceae</taxon>
        <taxon>Priestia</taxon>
    </lineage>
</organism>
<evidence type="ECO:0000256" key="7">
    <source>
        <dbReference type="HAMAP-Rule" id="MF_01147"/>
    </source>
</evidence>
<feature type="transmembrane region" description="Helical" evidence="7">
    <location>
        <begin position="49"/>
        <end position="72"/>
    </location>
</feature>
<keyword evidence="5 7" id="KW-1133">Transmembrane helix</keyword>
<accession>A0A8I1SR03</accession>
<evidence type="ECO:0000256" key="3">
    <source>
        <dbReference type="ARBA" id="ARBA00022679"/>
    </source>
</evidence>
<feature type="transmembrane region" description="Helical" evidence="7">
    <location>
        <begin position="92"/>
        <end position="109"/>
    </location>
</feature>
<comment type="pathway">
    <text evidence="7">Protein modification; lipoprotein biosynthesis (diacylglyceryl transfer).</text>
</comment>
<dbReference type="AlphaFoldDB" id="A0A8I1SR03"/>
<evidence type="ECO:0000313" key="8">
    <source>
        <dbReference type="EMBL" id="MBN8253896.1"/>
    </source>
</evidence>
<keyword evidence="3 7" id="KW-0808">Transferase</keyword>
<keyword evidence="6 7" id="KW-0472">Membrane</keyword>
<dbReference type="UniPathway" id="UPA00664"/>
<dbReference type="PANTHER" id="PTHR30589">
    <property type="entry name" value="PROLIPOPROTEIN DIACYLGLYCERYL TRANSFERASE"/>
    <property type="match status" value="1"/>
</dbReference>
<keyword evidence="8" id="KW-0328">Glycosyltransferase</keyword>
<comment type="similarity">
    <text evidence="1 7">Belongs to the Lgt family.</text>
</comment>
<feature type="transmembrane region" description="Helical" evidence="7">
    <location>
        <begin position="236"/>
        <end position="254"/>
    </location>
</feature>
<gene>
    <name evidence="7" type="primary">lgt</name>
    <name evidence="8" type="ORF">JF537_20425</name>
</gene>
<proteinExistence type="inferred from homology"/>
<dbReference type="GO" id="GO:0005886">
    <property type="term" value="C:plasma membrane"/>
    <property type="evidence" value="ECO:0007669"/>
    <property type="project" value="UniProtKB-SubCell"/>
</dbReference>
<comment type="subcellular location">
    <subcellularLocation>
        <location evidence="7">Cell membrane</location>
        <topology evidence="7">Multi-pass membrane protein</topology>
    </subcellularLocation>
</comment>
<dbReference type="RefSeq" id="WP_094913000.1">
    <property type="nucleotide sequence ID" value="NZ_JAEMWV010000017.1"/>
</dbReference>
<reference evidence="8" key="1">
    <citation type="submission" date="2020-12" db="EMBL/GenBank/DDBJ databases">
        <title>PHA producing bacteria isolated from mangrove.</title>
        <authorList>
            <person name="Zheng W."/>
            <person name="Yu S."/>
            <person name="Huang Y."/>
        </authorList>
    </citation>
    <scope>NUCLEOTIDE SEQUENCE</scope>
    <source>
        <strain evidence="8">GN22-4</strain>
    </source>
</reference>
<comment type="caution">
    <text evidence="8">The sequence shown here is derived from an EMBL/GenBank/DDBJ whole genome shotgun (WGS) entry which is preliminary data.</text>
</comment>
<dbReference type="InterPro" id="IPR001640">
    <property type="entry name" value="Lgt"/>
</dbReference>
<evidence type="ECO:0000256" key="4">
    <source>
        <dbReference type="ARBA" id="ARBA00022692"/>
    </source>
</evidence>
<dbReference type="NCBIfam" id="TIGR00544">
    <property type="entry name" value="lgt"/>
    <property type="match status" value="1"/>
</dbReference>
<keyword evidence="2 7" id="KW-1003">Cell membrane</keyword>
<feature type="transmembrane region" description="Helical" evidence="7">
    <location>
        <begin position="116"/>
        <end position="134"/>
    </location>
</feature>
<evidence type="ECO:0000256" key="2">
    <source>
        <dbReference type="ARBA" id="ARBA00022475"/>
    </source>
</evidence>
<dbReference type="PROSITE" id="PS01311">
    <property type="entry name" value="LGT"/>
    <property type="match status" value="1"/>
</dbReference>
<dbReference type="EC" id="2.5.1.145" evidence="7"/>
<dbReference type="Pfam" id="PF01790">
    <property type="entry name" value="LGT"/>
    <property type="match status" value="1"/>
</dbReference>
<sequence length="277" mass="31511">MEIQPLSRVAIDLGPITVYWYGIIIATGVMLGLWLATRESQRLGLKKELFIDLILWAVPIAIITARLYYVAFEWDYYSKNPQDIIKVWQGGIAIHGGLLGATLFTIIYAKKVNLSFWTIADIAAPSLIIGQSIGRWGNFMNQEAHGGEVTRSFLENLNLPNFIINQMYINGAYYHPTFLYESIWNLIGFVILIFLRKVNVKRGEVFLSYLTWYSVGRFFIEGLRTDSLMLTDSLRIAQVVSLVLIMLGISLIVIRRLKGTAIHPYYDVSYNKNSPSS</sequence>
<dbReference type="EMBL" id="JAEMWV010000017">
    <property type="protein sequence ID" value="MBN8253896.1"/>
    <property type="molecule type" value="Genomic_DNA"/>
</dbReference>
<dbReference type="GO" id="GO:0008961">
    <property type="term" value="F:phosphatidylglycerol-prolipoprotein diacylglyceryl transferase activity"/>
    <property type="evidence" value="ECO:0007669"/>
    <property type="project" value="UniProtKB-UniRule"/>
</dbReference>
<evidence type="ECO:0000256" key="5">
    <source>
        <dbReference type="ARBA" id="ARBA00022989"/>
    </source>
</evidence>
<protein>
    <recommendedName>
        <fullName evidence="7">Phosphatidylglycerol--prolipoprotein diacylglyceryl transferase</fullName>
        <ecNumber evidence="7">2.5.1.145</ecNumber>
    </recommendedName>
</protein>
<feature type="transmembrane region" description="Helical" evidence="7">
    <location>
        <begin position="18"/>
        <end position="37"/>
    </location>
</feature>
<evidence type="ECO:0000256" key="6">
    <source>
        <dbReference type="ARBA" id="ARBA00023136"/>
    </source>
</evidence>
<keyword evidence="4 7" id="KW-0812">Transmembrane</keyword>
<comment type="function">
    <text evidence="7">Catalyzes the transfer of the diacylglyceryl group from phosphatidylglycerol to the sulfhydryl group of the N-terminal cysteine of a prolipoprotein, the first step in the formation of mature lipoproteins.</text>
</comment>
<feature type="transmembrane region" description="Helical" evidence="7">
    <location>
        <begin position="177"/>
        <end position="195"/>
    </location>
</feature>
<comment type="catalytic activity">
    <reaction evidence="7">
        <text>L-cysteinyl-[prolipoprotein] + a 1,2-diacyl-sn-glycero-3-phospho-(1'-sn-glycerol) = an S-1,2-diacyl-sn-glyceryl-L-cysteinyl-[prolipoprotein] + sn-glycerol 1-phosphate + H(+)</text>
        <dbReference type="Rhea" id="RHEA:56712"/>
        <dbReference type="Rhea" id="RHEA-COMP:14679"/>
        <dbReference type="Rhea" id="RHEA-COMP:14680"/>
        <dbReference type="ChEBI" id="CHEBI:15378"/>
        <dbReference type="ChEBI" id="CHEBI:29950"/>
        <dbReference type="ChEBI" id="CHEBI:57685"/>
        <dbReference type="ChEBI" id="CHEBI:64716"/>
        <dbReference type="ChEBI" id="CHEBI:140658"/>
        <dbReference type="EC" id="2.5.1.145"/>
    </reaction>
</comment>
<feature type="transmembrane region" description="Helical" evidence="7">
    <location>
        <begin position="207"/>
        <end position="224"/>
    </location>
</feature>
<dbReference type="PANTHER" id="PTHR30589:SF0">
    <property type="entry name" value="PHOSPHATIDYLGLYCEROL--PROLIPOPROTEIN DIACYLGLYCERYL TRANSFERASE"/>
    <property type="match status" value="1"/>
</dbReference>